<gene>
    <name evidence="3" type="ORF">BST20_03975</name>
    <name evidence="2" type="ORF">MBRA_05100</name>
</gene>
<reference evidence="3 4" key="1">
    <citation type="submission" date="2016-12" db="EMBL/GenBank/DDBJ databases">
        <title>The new phylogeny of genus Mycobacterium.</title>
        <authorList>
            <person name="Tortoli E."/>
            <person name="Trovato A."/>
            <person name="Cirillo D.M."/>
        </authorList>
    </citation>
    <scope>NUCLEOTIDE SEQUENCE [LARGE SCALE GENOMIC DNA]</scope>
    <source>
        <strain evidence="3 4">DSM 44624</strain>
    </source>
</reference>
<organism evidence="3 4">
    <name type="scientific">Mycobacterium branderi</name>
    <dbReference type="NCBI Taxonomy" id="43348"/>
    <lineage>
        <taxon>Bacteria</taxon>
        <taxon>Bacillati</taxon>
        <taxon>Actinomycetota</taxon>
        <taxon>Actinomycetes</taxon>
        <taxon>Mycobacteriales</taxon>
        <taxon>Mycobacteriaceae</taxon>
        <taxon>Mycobacterium</taxon>
    </lineage>
</organism>
<accession>A0A7I7W0M5</accession>
<evidence type="ECO:0000313" key="4">
    <source>
        <dbReference type="Proteomes" id="UP000192441"/>
    </source>
</evidence>
<name>A0A7I7W0M5_9MYCO</name>
<evidence type="ECO:0000313" key="2">
    <source>
        <dbReference type="EMBL" id="BBZ10315.1"/>
    </source>
</evidence>
<proteinExistence type="predicted"/>
<evidence type="ECO:0000313" key="5">
    <source>
        <dbReference type="Proteomes" id="UP000467379"/>
    </source>
</evidence>
<feature type="domain" description="DUF732" evidence="1">
    <location>
        <begin position="37"/>
        <end position="111"/>
    </location>
</feature>
<dbReference type="AlphaFoldDB" id="A0A7I7W0M5"/>
<protein>
    <recommendedName>
        <fullName evidence="1">DUF732 domain-containing protein</fullName>
    </recommendedName>
</protein>
<sequence length="113" mass="11486">MSGRAGDITVSKQLLAGAIAAAGFAVGLIGAPAAHADDQGFLNELRSNGFGGWSVGGQQMPDGVLVAQGYMACNRLHLGESPDQLVGQLSPNDAGTGRMLIQAAQHNLCPDTL</sequence>
<evidence type="ECO:0000313" key="3">
    <source>
        <dbReference type="EMBL" id="ORA41280.1"/>
    </source>
</evidence>
<reference evidence="2" key="3">
    <citation type="submission" date="2020-02" db="EMBL/GenBank/DDBJ databases">
        <authorList>
            <person name="Matsumoto Y."/>
            <person name="Motooka D."/>
            <person name="Nakamura S."/>
        </authorList>
    </citation>
    <scope>NUCLEOTIDE SEQUENCE</scope>
    <source>
        <strain evidence="2">JCM 12687</strain>
    </source>
</reference>
<evidence type="ECO:0000259" key="1">
    <source>
        <dbReference type="Pfam" id="PF05305"/>
    </source>
</evidence>
<dbReference type="Proteomes" id="UP000467379">
    <property type="component" value="Chromosome"/>
</dbReference>
<dbReference type="Proteomes" id="UP000192441">
    <property type="component" value="Unassembled WGS sequence"/>
</dbReference>
<dbReference type="Pfam" id="PF05305">
    <property type="entry name" value="DUF732"/>
    <property type="match status" value="1"/>
</dbReference>
<keyword evidence="5" id="KW-1185">Reference proteome</keyword>
<dbReference type="EMBL" id="AP022606">
    <property type="protein sequence ID" value="BBZ10315.1"/>
    <property type="molecule type" value="Genomic_DNA"/>
</dbReference>
<reference evidence="2 5" key="2">
    <citation type="journal article" date="2019" name="Emerg. Microbes Infect.">
        <title>Comprehensive subspecies identification of 175 nontuberculous mycobacteria species based on 7547 genomic profiles.</title>
        <authorList>
            <person name="Matsumoto Y."/>
            <person name="Kinjo T."/>
            <person name="Motooka D."/>
            <person name="Nabeya D."/>
            <person name="Jung N."/>
            <person name="Uechi K."/>
            <person name="Horii T."/>
            <person name="Iida T."/>
            <person name="Fujita J."/>
            <person name="Nakamura S."/>
        </authorList>
    </citation>
    <scope>NUCLEOTIDE SEQUENCE [LARGE SCALE GENOMIC DNA]</scope>
    <source>
        <strain evidence="2 5">JCM 12687</strain>
    </source>
</reference>
<dbReference type="InterPro" id="IPR007969">
    <property type="entry name" value="DUF732"/>
</dbReference>
<dbReference type="EMBL" id="MVHM01000001">
    <property type="protein sequence ID" value="ORA41280.1"/>
    <property type="molecule type" value="Genomic_DNA"/>
</dbReference>